<comment type="catalytic activity">
    <reaction evidence="8 9">
        <text>guanosine(26) in tRNA + 2 S-adenosyl-L-methionine = N(2)-dimethylguanosine(26) in tRNA + 2 S-adenosyl-L-homocysteine + 2 H(+)</text>
        <dbReference type="Rhea" id="RHEA:43140"/>
        <dbReference type="Rhea" id="RHEA-COMP:10359"/>
        <dbReference type="Rhea" id="RHEA-COMP:10360"/>
        <dbReference type="ChEBI" id="CHEBI:15378"/>
        <dbReference type="ChEBI" id="CHEBI:57856"/>
        <dbReference type="ChEBI" id="CHEBI:59789"/>
        <dbReference type="ChEBI" id="CHEBI:74269"/>
        <dbReference type="ChEBI" id="CHEBI:74513"/>
        <dbReference type="EC" id="2.1.1.216"/>
    </reaction>
</comment>
<keyword evidence="2 9" id="KW-0489">Methyltransferase</keyword>
<dbReference type="FunFam" id="3.40.50.150:FF:000051">
    <property type="entry name" value="tRNA (guanine(26)-N(2))-dimethyltransferase"/>
    <property type="match status" value="1"/>
</dbReference>
<dbReference type="CDD" id="cd02440">
    <property type="entry name" value="AdoMet_MTases"/>
    <property type="match status" value="1"/>
</dbReference>
<dbReference type="Gene3D" id="3.30.56.70">
    <property type="entry name" value="N2,N2-dimethylguanosine tRNA methyltransferase, C-terminal domain"/>
    <property type="match status" value="1"/>
</dbReference>
<keyword evidence="3 9" id="KW-0808">Transferase</keyword>
<dbReference type="InterPro" id="IPR042296">
    <property type="entry name" value="tRNA_met_Trm1_C"/>
</dbReference>
<dbReference type="GeneID" id="36517545"/>
<evidence type="ECO:0000256" key="5">
    <source>
        <dbReference type="ARBA" id="ARBA00022694"/>
    </source>
</evidence>
<keyword evidence="6 9" id="KW-0694">RNA-binding</keyword>
<dbReference type="EC" id="2.1.1.216" evidence="7 9"/>
<dbReference type="RefSeq" id="XP_024666122.1">
    <property type="nucleotide sequence ID" value="XM_024810354.1"/>
</dbReference>
<dbReference type="SUPFAM" id="SSF53335">
    <property type="entry name" value="S-adenosyl-L-methionine-dependent methyltransferases"/>
    <property type="match status" value="1"/>
</dbReference>
<evidence type="ECO:0000256" key="10">
    <source>
        <dbReference type="SAM" id="MobiDB-lite"/>
    </source>
</evidence>
<name>A0A2T0FMH6_9ASCO</name>
<comment type="caution">
    <text evidence="11">The sequence shown here is derived from an EMBL/GenBank/DDBJ whole genome shotgun (WGS) entry which is preliminary data.</text>
</comment>
<keyword evidence="4 9" id="KW-0949">S-adenosyl-L-methionine</keyword>
<dbReference type="PANTHER" id="PTHR10631">
    <property type="entry name" value="N 2 ,N 2 -DIMETHYLGUANOSINE TRNA METHYLTRANSFERASE"/>
    <property type="match status" value="1"/>
</dbReference>
<organism evidence="11 12">
    <name type="scientific">Wickerhamiella sorbophila</name>
    <dbReference type="NCBI Taxonomy" id="45607"/>
    <lineage>
        <taxon>Eukaryota</taxon>
        <taxon>Fungi</taxon>
        <taxon>Dikarya</taxon>
        <taxon>Ascomycota</taxon>
        <taxon>Saccharomycotina</taxon>
        <taxon>Dipodascomycetes</taxon>
        <taxon>Dipodascales</taxon>
        <taxon>Trichomonascaceae</taxon>
        <taxon>Wickerhamiella</taxon>
    </lineage>
</organism>
<evidence type="ECO:0000256" key="4">
    <source>
        <dbReference type="ARBA" id="ARBA00022691"/>
    </source>
</evidence>
<dbReference type="PANTHER" id="PTHR10631:SF3">
    <property type="entry name" value="TRNA (GUANINE(26)-N(2))-DIMETHYLTRANSFERASE"/>
    <property type="match status" value="1"/>
</dbReference>
<dbReference type="OrthoDB" id="6349953at2759"/>
<evidence type="ECO:0000256" key="1">
    <source>
        <dbReference type="ARBA" id="ARBA00022555"/>
    </source>
</evidence>
<keyword evidence="5 9" id="KW-0819">tRNA processing</keyword>
<gene>
    <name evidence="11" type="ORF">B9G98_03797</name>
</gene>
<evidence type="ECO:0000256" key="9">
    <source>
        <dbReference type="PROSITE-ProRule" id="PRU00958"/>
    </source>
</evidence>
<dbReference type="AlphaFoldDB" id="A0A2T0FMH6"/>
<evidence type="ECO:0000256" key="7">
    <source>
        <dbReference type="ARBA" id="ARBA00039099"/>
    </source>
</evidence>
<protein>
    <recommendedName>
        <fullName evidence="7 9">tRNA (guanine(26)-N(2))-dimethyltransferase</fullName>
        <ecNumber evidence="7 9">2.1.1.216</ecNumber>
    </recommendedName>
</protein>
<evidence type="ECO:0000313" key="12">
    <source>
        <dbReference type="Proteomes" id="UP000238350"/>
    </source>
</evidence>
<keyword evidence="12" id="KW-1185">Reference proteome</keyword>
<dbReference type="EMBL" id="NDIQ01000022">
    <property type="protein sequence ID" value="PRT56177.1"/>
    <property type="molecule type" value="Genomic_DNA"/>
</dbReference>
<evidence type="ECO:0000256" key="8">
    <source>
        <dbReference type="ARBA" id="ARBA00051897"/>
    </source>
</evidence>
<dbReference type="PROSITE" id="PS51626">
    <property type="entry name" value="SAM_MT_TRM1"/>
    <property type="match status" value="1"/>
</dbReference>
<evidence type="ECO:0000256" key="3">
    <source>
        <dbReference type="ARBA" id="ARBA00022679"/>
    </source>
</evidence>
<accession>A0A2T0FMH6</accession>
<dbReference type="GO" id="GO:0000049">
    <property type="term" value="F:tRNA binding"/>
    <property type="evidence" value="ECO:0007669"/>
    <property type="project" value="UniProtKB-UniRule"/>
</dbReference>
<dbReference type="Pfam" id="PF02005">
    <property type="entry name" value="TRM"/>
    <property type="match status" value="1"/>
</dbReference>
<dbReference type="NCBIfam" id="TIGR00308">
    <property type="entry name" value="TRM1"/>
    <property type="match status" value="1"/>
</dbReference>
<evidence type="ECO:0000313" key="11">
    <source>
        <dbReference type="EMBL" id="PRT56177.1"/>
    </source>
</evidence>
<evidence type="ECO:0000256" key="6">
    <source>
        <dbReference type="ARBA" id="ARBA00022884"/>
    </source>
</evidence>
<proteinExistence type="inferred from homology"/>
<dbReference type="InterPro" id="IPR002905">
    <property type="entry name" value="Trm1"/>
</dbReference>
<dbReference type="GO" id="GO:0002940">
    <property type="term" value="P:tRNA N2-guanine methylation"/>
    <property type="evidence" value="ECO:0007669"/>
    <property type="project" value="TreeGrafter"/>
</dbReference>
<sequence>MDNDGSYRKVTEGRATLLYPETEEVFYNPIQQFNRDISVLGIKAWTSIYRQTKKRKRDETGNDEPFINIIEGLAASGLRSCRYAKEIPLIKKVVANDLSPSAVEAIKRNAKYNEVQDIVEAHQGDANAVMWLHKQTPVHVVDLDPYGTAAPFIDAALQAVTNNGIMLVTCTDLAVLAGNSYPEKCFSLYGGTTVRNDATHESALRLLLNLVATTAARYGKTIEPLLSLSIDYYVRCFIQVKKSPVAVKQNIGKSSTVYTCTGCKTTHIQPLGSVKEQNGNFKFGYAKGPVVGTTCEFCESPLHIAGPLWTGPLHSKEYVSKMLELVELLDQNIYPTAPRIKGMLTLVNQEIETPFYVSPSNMSSIVRAPVPPLQKFVSAIYNGGYKASLTHAKAGCIKTDAPYSFLWDTVKAWAKETGTGKPNPDAPGAKIMSQPPQHEISFEINASAEHIETLRKSKLVRFPMNPRPEWGPMSKPNNKKKASSNEIEL</sequence>
<dbReference type="STRING" id="45607.A0A2T0FMH6"/>
<comment type="similarity">
    <text evidence="9">Belongs to the class I-like SAM-binding methyltransferase superfamily. Trm1 family.</text>
</comment>
<reference evidence="11 12" key="1">
    <citation type="submission" date="2017-04" db="EMBL/GenBank/DDBJ databases">
        <title>Genome sequencing of [Candida] sorbophila.</title>
        <authorList>
            <person name="Ahn J.O."/>
        </authorList>
    </citation>
    <scope>NUCLEOTIDE SEQUENCE [LARGE SCALE GENOMIC DNA]</scope>
    <source>
        <strain evidence="11 12">DS02</strain>
    </source>
</reference>
<dbReference type="GO" id="GO:0005634">
    <property type="term" value="C:nucleus"/>
    <property type="evidence" value="ECO:0007669"/>
    <property type="project" value="TreeGrafter"/>
</dbReference>
<dbReference type="InterPro" id="IPR029063">
    <property type="entry name" value="SAM-dependent_MTases_sf"/>
</dbReference>
<dbReference type="Proteomes" id="UP000238350">
    <property type="component" value="Unassembled WGS sequence"/>
</dbReference>
<dbReference type="GO" id="GO:0160104">
    <property type="term" value="F:tRNA (guanine(26)-N2)-dimethyltransferase activity"/>
    <property type="evidence" value="ECO:0007669"/>
    <property type="project" value="UniProtKB-UniRule"/>
</dbReference>
<feature type="region of interest" description="Disordered" evidence="10">
    <location>
        <begin position="458"/>
        <end position="489"/>
    </location>
</feature>
<dbReference type="FunFam" id="3.30.56.70:FF:000001">
    <property type="entry name" value="tRNA (guanine(26)-N(2))-dimethyltransferase"/>
    <property type="match status" value="1"/>
</dbReference>
<keyword evidence="1 9" id="KW-0820">tRNA-binding</keyword>
<dbReference type="Gene3D" id="3.40.50.150">
    <property type="entry name" value="Vaccinia Virus protein VP39"/>
    <property type="match status" value="1"/>
</dbReference>
<evidence type="ECO:0000256" key="2">
    <source>
        <dbReference type="ARBA" id="ARBA00022603"/>
    </source>
</evidence>